<evidence type="ECO:0000313" key="1">
    <source>
        <dbReference type="EMBL" id="KKL88511.1"/>
    </source>
</evidence>
<dbReference type="EMBL" id="LAZR01020546">
    <property type="protein sequence ID" value="KKL88511.1"/>
    <property type="molecule type" value="Genomic_DNA"/>
</dbReference>
<dbReference type="InterPro" id="IPR027417">
    <property type="entry name" value="P-loop_NTPase"/>
</dbReference>
<reference evidence="1" key="1">
    <citation type="journal article" date="2015" name="Nature">
        <title>Complex archaea that bridge the gap between prokaryotes and eukaryotes.</title>
        <authorList>
            <person name="Spang A."/>
            <person name="Saw J.H."/>
            <person name="Jorgensen S.L."/>
            <person name="Zaremba-Niedzwiedzka K."/>
            <person name="Martijn J."/>
            <person name="Lind A.E."/>
            <person name="van Eijk R."/>
            <person name="Schleper C."/>
            <person name="Guy L."/>
            <person name="Ettema T.J."/>
        </authorList>
    </citation>
    <scope>NUCLEOTIDE SEQUENCE</scope>
</reference>
<feature type="non-terminal residue" evidence="1">
    <location>
        <position position="1"/>
    </location>
</feature>
<dbReference type="AlphaFoldDB" id="A0A0F9GDB6"/>
<name>A0A0F9GDB6_9ZZZZ</name>
<comment type="caution">
    <text evidence="1">The sequence shown here is derived from an EMBL/GenBank/DDBJ whole genome shotgun (WGS) entry which is preliminary data.</text>
</comment>
<accession>A0A0F9GDB6</accession>
<dbReference type="Gene3D" id="3.40.50.300">
    <property type="entry name" value="P-loop containing nucleotide triphosphate hydrolases"/>
    <property type="match status" value="1"/>
</dbReference>
<organism evidence="1">
    <name type="scientific">marine sediment metagenome</name>
    <dbReference type="NCBI Taxonomy" id="412755"/>
    <lineage>
        <taxon>unclassified sequences</taxon>
        <taxon>metagenomes</taxon>
        <taxon>ecological metagenomes</taxon>
    </lineage>
</organism>
<protein>
    <recommendedName>
        <fullName evidence="2">Terminase large subunit gp17-like C-terminal domain-containing protein</fullName>
    </recommendedName>
</protein>
<evidence type="ECO:0008006" key="2">
    <source>
        <dbReference type="Google" id="ProtNLM"/>
    </source>
</evidence>
<gene>
    <name evidence="1" type="ORF">LCGC14_1923960</name>
</gene>
<sequence length="538" mass="59264">RKQISLTGQNTRATSRSFQRQCSGVAQKRKRPLLTSCANTNSSVSETLYALAREERELQGADIITFAEDWLGVSFEKRPAQRVVLKSIYGLPLEPWEMDIFEKLTGGLRAQHGLGEESVETVLVLGARGGKSFLTSIMALFESIARGHIWKKYLMPGETGYAVVIATSKAQAVDIIQANAARLLTNSPKLRGWLVGEPLKAELTLKNGMKIISLPCNTKVARGLPIFFLALDEVGHFFIEGAKTDVDIHNSASPRMAQFPGAKKAFISTPSAKQGLLWTSYDEGFTVPGRATFQAPTVLMNPLVDRAYLEREARRDPDNYEREFLAEFCEKMSAFFSADSIDAALTLDGDLPPEPRVWYSAAIDQSGLAGRDRFTLAISHQENTGRIIIDVTRSWDVTDSKMIMAEIAALRDAYHLRGITIDKYALGWVREAFEDLGLEVSVRAALPVVYVNAKSLLLAGLWDLPNNPELRAGLINTAAFYGRNNSLSIQHERGSSGHADLADAVCTAAWCASQQVEYAVTERINAVQAYGGIESFDY</sequence>
<dbReference type="Gene3D" id="3.30.420.240">
    <property type="match status" value="1"/>
</dbReference>
<proteinExistence type="predicted"/>